<evidence type="ECO:0000259" key="4">
    <source>
        <dbReference type="Pfam" id="PF23666"/>
    </source>
</evidence>
<comment type="caution">
    <text evidence="5">The sequence shown here is derived from an EMBL/GenBank/DDBJ whole genome shotgun (WGS) entry which is preliminary data.</text>
</comment>
<keyword evidence="1" id="KW-0732">Signal</keyword>
<dbReference type="Proteomes" id="UP001430804">
    <property type="component" value="Unassembled WGS sequence"/>
</dbReference>
<feature type="domain" description="Rcc01698-like C-terminal" evidence="4">
    <location>
        <begin position="1029"/>
        <end position="1129"/>
    </location>
</feature>
<dbReference type="EMBL" id="JAHWQX010000004">
    <property type="protein sequence ID" value="MBW3098671.1"/>
    <property type="molecule type" value="Genomic_DNA"/>
</dbReference>
<dbReference type="InterPro" id="IPR056490">
    <property type="entry name" value="Rcc01698_C"/>
</dbReference>
<name>A0ABS6WRT1_9HYPH</name>
<evidence type="ECO:0000313" key="6">
    <source>
        <dbReference type="Proteomes" id="UP001430804"/>
    </source>
</evidence>
<dbReference type="Pfam" id="PF13550">
    <property type="entry name" value="Phage-tail_3"/>
    <property type="match status" value="1"/>
</dbReference>
<dbReference type="InterPro" id="IPR032876">
    <property type="entry name" value="J_dom"/>
</dbReference>
<dbReference type="GO" id="GO:0016787">
    <property type="term" value="F:hydrolase activity"/>
    <property type="evidence" value="ECO:0007669"/>
    <property type="project" value="UniProtKB-KW"/>
</dbReference>
<reference evidence="5" key="1">
    <citation type="submission" date="2021-07" db="EMBL/GenBank/DDBJ databases">
        <title>Pseudohoeflea marina sp. nov. a polyhydroxyalcanoate-producing bacterium.</title>
        <authorList>
            <person name="Zheng W."/>
            <person name="Yu S."/>
            <person name="Huang Y."/>
        </authorList>
    </citation>
    <scope>NUCLEOTIDE SEQUENCE</scope>
    <source>
        <strain evidence="5">DP4N28-3</strain>
    </source>
</reference>
<sequence length="1285" mass="136550">MAVILLQAAGAALGGMLGPLGAALGQAAGALAGNLVDNALLGGGKTVKRAGLSGARIPSAEEGSAIPRVHGTARVAGALIWATRFEEVVTVERSGGKAGSGGKTQTSSYFGSFAMGLCEGPIASVRRVWADGRELDLAAIEMRVHTGEDTQMPDPLIEAKQGAGAVPAWRGLAYVVFERLPLDGFGNRIPVLNFEVIRPIGELENRIEAVTVIPGATEHGYALTPISELRGQGARTYLNRHTRQIGTDWAVSIDELQALCPNLKSVALVCAWFGDDLRARECRLMPGIEERTRNSESRPWRVGNADRDTARLISRIDGSPVYGGTPADAAVIEAITDLKARGLKVVLYPFVLMDIVAGNGLPDPQGASEQPALPWRGRITTEPAPGRVGSPDKTAAIAAEIVAFCGETDAADIVVSGSTVNWTGGDWGYRRMILHHAGLALAAGGVDGFLLGSELKGLTRLRDDTGAFPFVDALTDLAADVAALLGASTTLTYGADWSEYNGYAPDDGSGDFFFNLDPLWSHAAIGAIAIDNYMPLSDWRDGDLETGNPDGERHAGDRLAMASAIAAGEGYDWYYQSPADRQARLRTPIIDGSAGKPWVYRAKDLRGWWQSLHYDRTAGIEASEPTAWVPASKPIWFSELGCPAVDKGAVEPNVFPDGQSSEGTVPSGSTSARDDAVQRAFLNAHFDYWNGAANADDMVARDRLFVWTWDARPFPVFPTSQMVWADHANWRTGHWLNGRLGGADLADVIAAILAAAGFSRFDVTNVSGAVSGHLITGLVSPRQILEPLLDAFAIDMHEGADGLHFVSRLKLAQEPHQISVVVDPADAPRFDLVRRPDAELPAEAMIRFADPLNDHETASVRSRRLATGDPRVAALEPAVALDTGVAARVIDGWLKDRWAARRELHCALPPGRVDVEPGDLVQPLFEDAPSGLFRVTRIEDGASRRLTLTGHAAIRPYEPLVTAPSRGTTAFDSGYAPTVLFADLPLLEGSDEGAWAVAGASVVPWRAAILAAASGNEGYRQRARIEAPAHTGRLAADLPPGQIEGRFDRAASLIIDLDYGGFDSLSRQEVLDGGNVLAVAAGNGAWEIIQFEQAEEIAAGRWQLTSLLRGQSGTDDAMTAGAAAGAATVLLDEALVSLAIAAGEAGLERNFILEPVGLSGESATDPVAFAGGLRARTPLSPVHLRAARSTDGIAFTWIRRSRTAADSWLASEIGLGEDLEGYRVEVLDGSTVLREAQVTETAWLYPAADEIADFGAPQTTLTVRVSQAGTWLPWGVPRTATLFVP</sequence>
<dbReference type="Pfam" id="PF23666">
    <property type="entry name" value="Rcc01698_C"/>
    <property type="match status" value="1"/>
</dbReference>
<feature type="signal peptide" evidence="1">
    <location>
        <begin position="1"/>
        <end position="22"/>
    </location>
</feature>
<accession>A0ABS6WRT1</accession>
<feature type="domain" description="Tip attachment protein J" evidence="3">
    <location>
        <begin position="780"/>
        <end position="940"/>
    </location>
</feature>
<dbReference type="InterPro" id="IPR025195">
    <property type="entry name" value="GTA_TIM_dom"/>
</dbReference>
<feature type="domain" description="GTA TIM-barrel-like" evidence="2">
    <location>
        <begin position="427"/>
        <end position="718"/>
    </location>
</feature>
<protein>
    <submittedName>
        <fullName evidence="5">Glycoside hydrolase/phage tail family protein</fullName>
    </submittedName>
</protein>
<gene>
    <name evidence="5" type="ORF">KY465_15410</name>
</gene>
<evidence type="ECO:0000259" key="3">
    <source>
        <dbReference type="Pfam" id="PF13550"/>
    </source>
</evidence>
<feature type="chain" id="PRO_5047212966" evidence="1">
    <location>
        <begin position="23"/>
        <end position="1285"/>
    </location>
</feature>
<organism evidence="5 6">
    <name type="scientific">Pseudohoeflea coraliihabitans</name>
    <dbReference type="NCBI Taxonomy" id="2860393"/>
    <lineage>
        <taxon>Bacteria</taxon>
        <taxon>Pseudomonadati</taxon>
        <taxon>Pseudomonadota</taxon>
        <taxon>Alphaproteobacteria</taxon>
        <taxon>Hyphomicrobiales</taxon>
        <taxon>Rhizobiaceae</taxon>
        <taxon>Pseudohoeflea</taxon>
    </lineage>
</organism>
<dbReference type="Pfam" id="PF13547">
    <property type="entry name" value="GTA_TIM"/>
    <property type="match status" value="1"/>
</dbReference>
<evidence type="ECO:0000259" key="2">
    <source>
        <dbReference type="Pfam" id="PF13547"/>
    </source>
</evidence>
<dbReference type="RefSeq" id="WP_219202995.1">
    <property type="nucleotide sequence ID" value="NZ_JAHWQX010000004.1"/>
</dbReference>
<keyword evidence="5" id="KW-0378">Hydrolase</keyword>
<proteinExistence type="predicted"/>
<keyword evidence="6" id="KW-1185">Reference proteome</keyword>
<dbReference type="CDD" id="cd19607">
    <property type="entry name" value="GTA_TIM-barrel-like"/>
    <property type="match status" value="1"/>
</dbReference>
<evidence type="ECO:0000256" key="1">
    <source>
        <dbReference type="SAM" id="SignalP"/>
    </source>
</evidence>
<evidence type="ECO:0000313" key="5">
    <source>
        <dbReference type="EMBL" id="MBW3098671.1"/>
    </source>
</evidence>